<name>A0A183A816_9TREM</name>
<evidence type="ECO:0000313" key="2">
    <source>
        <dbReference type="Proteomes" id="UP000272942"/>
    </source>
</evidence>
<dbReference type="Proteomes" id="UP000272942">
    <property type="component" value="Unassembled WGS sequence"/>
</dbReference>
<protein>
    <submittedName>
        <fullName evidence="3">Actin-related protein 2/3 complex subunit 4</fullName>
    </submittedName>
</protein>
<proteinExistence type="predicted"/>
<organism evidence="3">
    <name type="scientific">Echinostoma caproni</name>
    <dbReference type="NCBI Taxonomy" id="27848"/>
    <lineage>
        <taxon>Eukaryota</taxon>
        <taxon>Metazoa</taxon>
        <taxon>Spiralia</taxon>
        <taxon>Lophotrochozoa</taxon>
        <taxon>Platyhelminthes</taxon>
        <taxon>Trematoda</taxon>
        <taxon>Digenea</taxon>
        <taxon>Plagiorchiida</taxon>
        <taxon>Echinostomata</taxon>
        <taxon>Echinostomatoidea</taxon>
        <taxon>Echinostomatidae</taxon>
        <taxon>Echinostoma</taxon>
    </lineage>
</organism>
<reference evidence="1 2" key="2">
    <citation type="submission" date="2018-11" db="EMBL/GenBank/DDBJ databases">
        <authorList>
            <consortium name="Pathogen Informatics"/>
        </authorList>
    </citation>
    <scope>NUCLEOTIDE SEQUENCE [LARGE SCALE GENOMIC DNA]</scope>
    <source>
        <strain evidence="1 2">Egypt</strain>
    </source>
</reference>
<dbReference type="OrthoDB" id="10466415at2759"/>
<evidence type="ECO:0000313" key="3">
    <source>
        <dbReference type="WBParaSite" id="ECPE_0000310401-mRNA-1"/>
    </source>
</evidence>
<reference evidence="3" key="1">
    <citation type="submission" date="2016-06" db="UniProtKB">
        <authorList>
            <consortium name="WormBaseParasite"/>
        </authorList>
    </citation>
    <scope>IDENTIFICATION</scope>
</reference>
<keyword evidence="2" id="KW-1185">Reference proteome</keyword>
<evidence type="ECO:0000313" key="1">
    <source>
        <dbReference type="EMBL" id="VDP68431.1"/>
    </source>
</evidence>
<dbReference type="EMBL" id="UZAN01040093">
    <property type="protein sequence ID" value="VDP68431.1"/>
    <property type="molecule type" value="Genomic_DNA"/>
</dbReference>
<dbReference type="AlphaFoldDB" id="A0A183A816"/>
<gene>
    <name evidence="1" type="ORF">ECPE_LOCUS3101</name>
</gene>
<dbReference type="WBParaSite" id="ECPE_0000310401-mRNA-1">
    <property type="protein sequence ID" value="ECPE_0000310401-mRNA-1"/>
    <property type="gene ID" value="ECPE_0000310401"/>
</dbReference>
<sequence length="118" mass="13675">MAATTMFQCFLSRQMDEPEPIITSFTFIISSGTVYEDIFRRQTKLVRRIEKMCNCKITLSQPRTSTGPLIGYHQVEVKYDLSHEGHRAFIAYLQRIGRLMRGVRGSCENYQVVNTTFL</sequence>
<accession>A0A183A816</accession>